<name>A0A8J7IFY9_9RHOB</name>
<comment type="caution">
    <text evidence="2">The sequence shown here is derived from an EMBL/GenBank/DDBJ whole genome shotgun (WGS) entry which is preliminary data.</text>
</comment>
<feature type="domain" description="LysM" evidence="1">
    <location>
        <begin position="3"/>
        <end position="53"/>
    </location>
</feature>
<dbReference type="InterPro" id="IPR008861">
    <property type="entry name" value="GpX-like"/>
</dbReference>
<dbReference type="RefSeq" id="WP_228850119.1">
    <property type="nucleotide sequence ID" value="NZ_JADCKQ010000019.1"/>
</dbReference>
<accession>A0A8J7IFY9</accession>
<dbReference type="PROSITE" id="PS51782">
    <property type="entry name" value="LYSM"/>
    <property type="match status" value="1"/>
</dbReference>
<dbReference type="Gene3D" id="3.10.350.10">
    <property type="entry name" value="LysM domain"/>
    <property type="match status" value="1"/>
</dbReference>
<dbReference type="InterPro" id="IPR036779">
    <property type="entry name" value="LysM_dom_sf"/>
</dbReference>
<keyword evidence="3" id="KW-1185">Reference proteome</keyword>
<proteinExistence type="predicted"/>
<sequence length="69" mass="7521">MADTYETKEGDTVDSIAWQHYGRHEGSTEALREANRGLAQSPLVLPAGLTVILPDLPEVSAVQPVKLYD</sequence>
<dbReference type="InterPro" id="IPR018392">
    <property type="entry name" value="LysM"/>
</dbReference>
<organism evidence="2 3">
    <name type="scientific">Halocynthiibacter styelae</name>
    <dbReference type="NCBI Taxonomy" id="2761955"/>
    <lineage>
        <taxon>Bacteria</taxon>
        <taxon>Pseudomonadati</taxon>
        <taxon>Pseudomonadota</taxon>
        <taxon>Alphaproteobacteria</taxon>
        <taxon>Rhodobacterales</taxon>
        <taxon>Paracoccaceae</taxon>
        <taxon>Halocynthiibacter</taxon>
    </lineage>
</organism>
<dbReference type="CDD" id="cd00118">
    <property type="entry name" value="LysM"/>
    <property type="match status" value="1"/>
</dbReference>
<evidence type="ECO:0000259" key="1">
    <source>
        <dbReference type="PROSITE" id="PS51782"/>
    </source>
</evidence>
<protein>
    <submittedName>
        <fullName evidence="2">Tail protein X</fullName>
    </submittedName>
</protein>
<evidence type="ECO:0000313" key="3">
    <source>
        <dbReference type="Proteomes" id="UP000640583"/>
    </source>
</evidence>
<dbReference type="Pfam" id="PF05489">
    <property type="entry name" value="Phage_tail_X"/>
    <property type="match status" value="1"/>
</dbReference>
<gene>
    <name evidence="2" type="ORF">H1D41_17380</name>
</gene>
<evidence type="ECO:0000313" key="2">
    <source>
        <dbReference type="EMBL" id="MBI1495417.1"/>
    </source>
</evidence>
<dbReference type="AlphaFoldDB" id="A0A8J7IFY9"/>
<dbReference type="EMBL" id="JADCKQ010000019">
    <property type="protein sequence ID" value="MBI1495417.1"/>
    <property type="molecule type" value="Genomic_DNA"/>
</dbReference>
<reference evidence="2" key="1">
    <citation type="submission" date="2020-10" db="EMBL/GenBank/DDBJ databases">
        <title>Paenihalocynthiibacter styelae gen. nov., sp. nov., isolated from stalked sea squirt Styela clava.</title>
        <authorList>
            <person name="Kim Y.-O."/>
            <person name="Yoon J.-H."/>
        </authorList>
    </citation>
    <scope>NUCLEOTIDE SEQUENCE</scope>
    <source>
        <strain evidence="2">MYP1-1</strain>
    </source>
</reference>
<dbReference type="Proteomes" id="UP000640583">
    <property type="component" value="Unassembled WGS sequence"/>
</dbReference>